<dbReference type="GO" id="GO:0008483">
    <property type="term" value="F:transaminase activity"/>
    <property type="evidence" value="ECO:0007669"/>
    <property type="project" value="UniProtKB-KW"/>
</dbReference>
<dbReference type="PANTHER" id="PTHR30244">
    <property type="entry name" value="TRANSAMINASE"/>
    <property type="match status" value="1"/>
</dbReference>
<proteinExistence type="inferred from homology"/>
<reference evidence="3 4" key="1">
    <citation type="journal article" date="2020" name="Syst. Appl. Microbiol.">
        <title>Arthrospiribacter ruber gen. nov., sp. nov., a novel bacterium isolated from Arthrospira cultures.</title>
        <authorList>
            <person name="Waleron M."/>
            <person name="Misztak A."/>
            <person name="Waleron M.M."/>
            <person name="Furmaniak M."/>
            <person name="Mrozik A."/>
            <person name="Waleron K."/>
        </authorList>
    </citation>
    <scope>NUCLEOTIDE SEQUENCE [LARGE SCALE GENOMIC DNA]</scope>
    <source>
        <strain evidence="3 4">DPMB0001</strain>
    </source>
</reference>
<dbReference type="CDD" id="cd00616">
    <property type="entry name" value="AHBA_syn"/>
    <property type="match status" value="1"/>
</dbReference>
<protein>
    <submittedName>
        <fullName evidence="3">DegT/DnrJ/EryC1/StrS family aminotransferase</fullName>
    </submittedName>
</protein>
<dbReference type="InterPro" id="IPR000653">
    <property type="entry name" value="DegT/StrS_aminotransferase"/>
</dbReference>
<dbReference type="AlphaFoldDB" id="A0A951MBH7"/>
<keyword evidence="4" id="KW-1185">Reference proteome</keyword>
<keyword evidence="3" id="KW-0032">Aminotransferase</keyword>
<evidence type="ECO:0000256" key="2">
    <source>
        <dbReference type="RuleBase" id="RU004508"/>
    </source>
</evidence>
<accession>A0A951MBH7</accession>
<dbReference type="GO" id="GO:0030170">
    <property type="term" value="F:pyridoxal phosphate binding"/>
    <property type="evidence" value="ECO:0007669"/>
    <property type="project" value="TreeGrafter"/>
</dbReference>
<dbReference type="PANTHER" id="PTHR30244:SF9">
    <property type="entry name" value="PROTEIN RV3402C"/>
    <property type="match status" value="1"/>
</dbReference>
<keyword evidence="3" id="KW-0808">Transferase</keyword>
<name>A0A951MBH7_9BACT</name>
<keyword evidence="1 2" id="KW-0663">Pyridoxal phosphate</keyword>
<dbReference type="GO" id="GO:0000271">
    <property type="term" value="P:polysaccharide biosynthetic process"/>
    <property type="evidence" value="ECO:0007669"/>
    <property type="project" value="TreeGrafter"/>
</dbReference>
<evidence type="ECO:0000313" key="3">
    <source>
        <dbReference type="EMBL" id="MBW3466345.1"/>
    </source>
</evidence>
<comment type="caution">
    <text evidence="3">The sequence shown here is derived from an EMBL/GenBank/DDBJ whole genome shotgun (WGS) entry which is preliminary data.</text>
</comment>
<dbReference type="Pfam" id="PF01041">
    <property type="entry name" value="DegT_DnrJ_EryC1"/>
    <property type="match status" value="1"/>
</dbReference>
<gene>
    <name evidence="3" type="ORF">EGN73_00770</name>
</gene>
<dbReference type="PIRSF" id="PIRSF000390">
    <property type="entry name" value="PLP_StrS"/>
    <property type="match status" value="1"/>
</dbReference>
<dbReference type="Proteomes" id="UP000727490">
    <property type="component" value="Unassembled WGS sequence"/>
</dbReference>
<evidence type="ECO:0000313" key="4">
    <source>
        <dbReference type="Proteomes" id="UP000727490"/>
    </source>
</evidence>
<dbReference type="RefSeq" id="WP_219286124.1">
    <property type="nucleotide sequence ID" value="NZ_RPHB01000001.1"/>
</dbReference>
<sequence>MKTIPVTKPFSPPIEEYKKYLDEIWERNWYTNNGPLLIQLQENLREYLGVREVACVSNGTVALQIALKALGIKGKVITTPFSYVATTSSIFWEGCTPVFADIDPHSLNIDPLKILEVIDKDTEAILATHCFGNACEIDFIEKIASEHGLKVIYDAAHCFGTKYKGESIFNFGDISTTSFHATKLFHSIEGGAIFSQDKNLRKRISFLRNFGHDGPEKFSGVGINGKNSEFHAAMGLCNLRYIDEILERRKHQSELYLSGLSFEKSRTVQIQKNTTFNFAYFPLIFDSFELMNIVKSELEKDSIFPRRYFFPSLSSLDYLEIKQPTPISDEIASKVICLPLYHDLLDSEIEKTIEIINHTVFNYD</sequence>
<comment type="similarity">
    <text evidence="2">Belongs to the DegT/DnrJ/EryC1 family.</text>
</comment>
<organism evidence="3 4">
    <name type="scientific">Arthrospiribacter ruber</name>
    <dbReference type="NCBI Taxonomy" id="2487934"/>
    <lineage>
        <taxon>Bacteria</taxon>
        <taxon>Pseudomonadati</taxon>
        <taxon>Bacteroidota</taxon>
        <taxon>Cytophagia</taxon>
        <taxon>Cytophagales</taxon>
        <taxon>Cyclobacteriaceae</taxon>
        <taxon>Arthrospiribacter</taxon>
    </lineage>
</organism>
<evidence type="ECO:0000256" key="1">
    <source>
        <dbReference type="ARBA" id="ARBA00022898"/>
    </source>
</evidence>
<dbReference type="EMBL" id="RPHB01000001">
    <property type="protein sequence ID" value="MBW3466345.1"/>
    <property type="molecule type" value="Genomic_DNA"/>
</dbReference>